<feature type="coiled-coil region" evidence="1">
    <location>
        <begin position="78"/>
        <end position="105"/>
    </location>
</feature>
<evidence type="ECO:0000313" key="4">
    <source>
        <dbReference type="Proteomes" id="UP000199598"/>
    </source>
</evidence>
<keyword evidence="1" id="KW-0175">Coiled coil</keyword>
<evidence type="ECO:0000313" key="3">
    <source>
        <dbReference type="EMBL" id="SFK41559.1"/>
    </source>
</evidence>
<proteinExistence type="predicted"/>
<feature type="coiled-coil region" evidence="1">
    <location>
        <begin position="251"/>
        <end position="289"/>
    </location>
</feature>
<accession>A0A1I3ZDA1</accession>
<keyword evidence="4" id="KW-1185">Reference proteome</keyword>
<evidence type="ECO:0000256" key="1">
    <source>
        <dbReference type="SAM" id="Coils"/>
    </source>
</evidence>
<name>A0A1I3ZDA1_9HYPH</name>
<comment type="caution">
    <text evidence="3">The sequence shown here is derived from an EMBL/GenBank/DDBJ whole genome shotgun (WGS) entry which is preliminary data.</text>
</comment>
<feature type="region of interest" description="Disordered" evidence="2">
    <location>
        <begin position="24"/>
        <end position="55"/>
    </location>
</feature>
<protein>
    <submittedName>
        <fullName evidence="3">Uncharacterized protein</fullName>
    </submittedName>
</protein>
<dbReference type="RefSeq" id="WP_093519195.1">
    <property type="nucleotide sequence ID" value="NZ_FOSK01000005.1"/>
</dbReference>
<sequence>MPKSGLTPEQKKWTDQVLKHLNLKNVDEVQLDETHSDNTEHDKRPNEVNPGQPGARRARVLVSKDSTAAHQEQAARAATEFKAEITQLSNRYQALATNAQKLDAQARKQLVTKEHIDLFKVQIEKISNTFKQFNKNFSGQQRPDAGTISVLKTLLDKVQYHITEGKKVLQQGCEHADAMIAKEMPAVEAYQNTVEDTFKHRDELTQWGVDTTDFDKAHRIANLPLLRMQKAISDHSYQGLKFMLGKIAGKKEAFVKAYDDAKEQIEKNKEEAQQQLDKTLADATSLNKRAPELEHSPEALTQFTAAFEKVATSTPKGQQALSTGDYQGAAAILHDNEGALFQMQQLWFSNATTADGEADQPIEKGKPIPTRKKIENLRRALEQAYERLPFIKASLPNAHQYEAECKSLKTLLTSAQSDLISGRIEDAEEKVLPLRKIRFQLYSLTHKAKEQVQWVEKQLTQLKDDASSWLDRRKDLKLISQSDENARQSFDAYEKEAENVRNHFDSAAGHIESGKAIQAQKSVDEGMTSLKRLISHASDIELD</sequence>
<dbReference type="EMBL" id="FOSK01000005">
    <property type="protein sequence ID" value="SFK41559.1"/>
    <property type="molecule type" value="Genomic_DNA"/>
</dbReference>
<organism evidence="3 4">
    <name type="scientific">Pseudovibrio ascidiaceicola</name>
    <dbReference type="NCBI Taxonomy" id="285279"/>
    <lineage>
        <taxon>Bacteria</taxon>
        <taxon>Pseudomonadati</taxon>
        <taxon>Pseudomonadota</taxon>
        <taxon>Alphaproteobacteria</taxon>
        <taxon>Hyphomicrobiales</taxon>
        <taxon>Stappiaceae</taxon>
        <taxon>Pseudovibrio</taxon>
    </lineage>
</organism>
<evidence type="ECO:0000256" key="2">
    <source>
        <dbReference type="SAM" id="MobiDB-lite"/>
    </source>
</evidence>
<dbReference type="Proteomes" id="UP000199598">
    <property type="component" value="Unassembled WGS sequence"/>
</dbReference>
<feature type="compositionally biased region" description="Basic and acidic residues" evidence="2">
    <location>
        <begin position="32"/>
        <end position="46"/>
    </location>
</feature>
<reference evidence="3 4" key="1">
    <citation type="submission" date="2016-10" db="EMBL/GenBank/DDBJ databases">
        <authorList>
            <person name="Varghese N."/>
            <person name="Submissions S."/>
        </authorList>
    </citation>
    <scope>NUCLEOTIDE SEQUENCE [LARGE SCALE GENOMIC DNA]</scope>
    <source>
        <strain evidence="3 4">DSM 16392</strain>
    </source>
</reference>
<gene>
    <name evidence="3" type="ORF">SAMN04488518_10510</name>
</gene>